<feature type="domain" description="Nucleoside phosphorylase" evidence="3">
    <location>
        <begin position="37"/>
        <end position="285"/>
    </location>
</feature>
<gene>
    <name evidence="4" type="ORF">LOTGIDRAFT_115900</name>
</gene>
<dbReference type="InterPro" id="IPR035994">
    <property type="entry name" value="Nucleoside_phosphorylase_sf"/>
</dbReference>
<dbReference type="SUPFAM" id="SSF53167">
    <property type="entry name" value="Purine and uridine phosphorylases"/>
    <property type="match status" value="1"/>
</dbReference>
<dbReference type="Proteomes" id="UP000030746">
    <property type="component" value="Unassembled WGS sequence"/>
</dbReference>
<evidence type="ECO:0000259" key="3">
    <source>
        <dbReference type="Pfam" id="PF01048"/>
    </source>
</evidence>
<feature type="binding site" evidence="2">
    <location>
        <position position="75"/>
    </location>
    <ligand>
        <name>phosphate</name>
        <dbReference type="ChEBI" id="CHEBI:43474"/>
    </ligand>
</feature>
<comment type="similarity">
    <text evidence="1">Belongs to the PNP/UDP phosphorylase family.</text>
</comment>
<evidence type="ECO:0000256" key="1">
    <source>
        <dbReference type="ARBA" id="ARBA00010456"/>
    </source>
</evidence>
<dbReference type="InterPro" id="IPR010059">
    <property type="entry name" value="Uridine_phosphorylase_euk"/>
</dbReference>
<dbReference type="InterPro" id="IPR000845">
    <property type="entry name" value="Nucleoside_phosphorylase_d"/>
</dbReference>
<dbReference type="PANTHER" id="PTHR43691:SF11">
    <property type="entry name" value="FI09636P-RELATED"/>
    <property type="match status" value="1"/>
</dbReference>
<dbReference type="STRING" id="225164.V4AI22"/>
<organism evidence="4 5">
    <name type="scientific">Lottia gigantea</name>
    <name type="common">Giant owl limpet</name>
    <dbReference type="NCBI Taxonomy" id="225164"/>
    <lineage>
        <taxon>Eukaryota</taxon>
        <taxon>Metazoa</taxon>
        <taxon>Spiralia</taxon>
        <taxon>Lophotrochozoa</taxon>
        <taxon>Mollusca</taxon>
        <taxon>Gastropoda</taxon>
        <taxon>Patellogastropoda</taxon>
        <taxon>Lottioidea</taxon>
        <taxon>Lottiidae</taxon>
        <taxon>Lottia</taxon>
    </lineage>
</organism>
<dbReference type="NCBIfam" id="TIGR01719">
    <property type="entry name" value="euk_UDPppase"/>
    <property type="match status" value="1"/>
</dbReference>
<dbReference type="PANTHER" id="PTHR43691">
    <property type="entry name" value="URIDINE PHOSPHORYLASE"/>
    <property type="match status" value="1"/>
</dbReference>
<reference evidence="4 5" key="1">
    <citation type="journal article" date="2013" name="Nature">
        <title>Insights into bilaterian evolution from three spiralian genomes.</title>
        <authorList>
            <person name="Simakov O."/>
            <person name="Marletaz F."/>
            <person name="Cho S.J."/>
            <person name="Edsinger-Gonzales E."/>
            <person name="Havlak P."/>
            <person name="Hellsten U."/>
            <person name="Kuo D.H."/>
            <person name="Larsson T."/>
            <person name="Lv J."/>
            <person name="Arendt D."/>
            <person name="Savage R."/>
            <person name="Osoegawa K."/>
            <person name="de Jong P."/>
            <person name="Grimwood J."/>
            <person name="Chapman J.A."/>
            <person name="Shapiro H."/>
            <person name="Aerts A."/>
            <person name="Otillar R.P."/>
            <person name="Terry A.Y."/>
            <person name="Boore J.L."/>
            <person name="Grigoriev I.V."/>
            <person name="Lindberg D.R."/>
            <person name="Seaver E.C."/>
            <person name="Weisblat D.A."/>
            <person name="Putnam N.H."/>
            <person name="Rokhsar D.S."/>
        </authorList>
    </citation>
    <scope>NUCLEOTIDE SEQUENCE [LARGE SCALE GENOMIC DNA]</scope>
</reference>
<dbReference type="AlphaFoldDB" id="V4AI22"/>
<dbReference type="OrthoDB" id="204058at2759"/>
<dbReference type="GO" id="GO:0006218">
    <property type="term" value="P:uridine catabolic process"/>
    <property type="evidence" value="ECO:0007669"/>
    <property type="project" value="TreeGrafter"/>
</dbReference>
<dbReference type="OMA" id="RMEAFAY"/>
<protein>
    <recommendedName>
        <fullName evidence="3">Nucleoside phosphorylase domain-containing protein</fullName>
    </recommendedName>
</protein>
<dbReference type="GeneID" id="20231282"/>
<evidence type="ECO:0000313" key="5">
    <source>
        <dbReference type="Proteomes" id="UP000030746"/>
    </source>
</evidence>
<dbReference type="EMBL" id="KB201459">
    <property type="protein sequence ID" value="ESO96562.1"/>
    <property type="molecule type" value="Genomic_DNA"/>
</dbReference>
<sequence length="293" mass="33015">MSLKSNPYIKLNGGDFLYHLGIDTSQVNCKEIFHDVKFVCLGGSTNRMLKFAKFINENLNGNSEEPYNYAYKTDRYCLYKTGPILIANHGIGVPSLSVLLNEIFKLLFYAQCSDVIFIRLGTCGGIGVEAGTVVITDNVVNGELEPIFSYVSIKLGKRINITTTVDADLVREIYDHSSQNNSFTIVRGTTCSVDCFYEAQGRLDGALCDYTEEDRKQFFEKLQRNGVKNLEMESLGLFSYCHRAGYKAAMIAVALLNRLEADEPTSNIDMLKEWESRPFYTVLNFIRSKLDIV</sequence>
<feature type="binding site" evidence="2">
    <location>
        <position position="202"/>
    </location>
    <ligand>
        <name>substrate</name>
    </ligand>
</feature>
<dbReference type="GO" id="GO:0005829">
    <property type="term" value="C:cytosol"/>
    <property type="evidence" value="ECO:0007669"/>
    <property type="project" value="TreeGrafter"/>
</dbReference>
<accession>V4AI22</accession>
<dbReference type="CDD" id="cd17763">
    <property type="entry name" value="UP_hUPP-like"/>
    <property type="match status" value="1"/>
</dbReference>
<dbReference type="HOGENOM" id="CLU_054104_0_0_1"/>
<dbReference type="GO" id="GO:0004850">
    <property type="term" value="F:uridine phosphorylase activity"/>
    <property type="evidence" value="ECO:0007669"/>
    <property type="project" value="InterPro"/>
</dbReference>
<keyword evidence="5" id="KW-1185">Reference proteome</keyword>
<dbReference type="RefSeq" id="XP_009052915.1">
    <property type="nucleotide sequence ID" value="XM_009054667.1"/>
</dbReference>
<dbReference type="GO" id="GO:0009166">
    <property type="term" value="P:nucleotide catabolic process"/>
    <property type="evidence" value="ECO:0007669"/>
    <property type="project" value="InterPro"/>
</dbReference>
<feature type="binding site" evidence="2">
    <location>
        <position position="200"/>
    </location>
    <ligand>
        <name>substrate</name>
    </ligand>
</feature>
<dbReference type="CTD" id="20231282"/>
<dbReference type="Gene3D" id="3.40.50.1580">
    <property type="entry name" value="Nucleoside phosphorylase domain"/>
    <property type="match status" value="1"/>
</dbReference>
<proteinExistence type="inferred from homology"/>
<dbReference type="Pfam" id="PF01048">
    <property type="entry name" value="PNP_UDP_1"/>
    <property type="match status" value="1"/>
</dbReference>
<name>V4AI22_LOTGI</name>
<evidence type="ECO:0000313" key="4">
    <source>
        <dbReference type="EMBL" id="ESO96562.1"/>
    </source>
</evidence>
<dbReference type="KEGG" id="lgi:LOTGIDRAFT_115900"/>
<evidence type="ECO:0000256" key="2">
    <source>
        <dbReference type="PIRSR" id="PIRSR610059-50"/>
    </source>
</evidence>
<feature type="binding site" evidence="2">
    <location>
        <begin position="119"/>
        <end position="122"/>
    </location>
    <ligand>
        <name>phosphate</name>
        <dbReference type="ChEBI" id="CHEBI:43474"/>
    </ligand>
</feature>